<feature type="compositionally biased region" description="Low complexity" evidence="1">
    <location>
        <begin position="125"/>
        <end position="138"/>
    </location>
</feature>
<gene>
    <name evidence="2" type="ORF">KFL_011910020</name>
</gene>
<dbReference type="Proteomes" id="UP000054558">
    <property type="component" value="Unassembled WGS sequence"/>
</dbReference>
<name>A0A1Y1IPW0_KLENI</name>
<keyword evidence="3" id="KW-1185">Reference proteome</keyword>
<accession>A0A1Y1IPW0</accession>
<evidence type="ECO:0000256" key="1">
    <source>
        <dbReference type="SAM" id="MobiDB-lite"/>
    </source>
</evidence>
<reference evidence="2 3" key="1">
    <citation type="journal article" date="2014" name="Nat. Commun.">
        <title>Klebsormidium flaccidum genome reveals primary factors for plant terrestrial adaptation.</title>
        <authorList>
            <person name="Hori K."/>
            <person name="Maruyama F."/>
            <person name="Fujisawa T."/>
            <person name="Togashi T."/>
            <person name="Yamamoto N."/>
            <person name="Seo M."/>
            <person name="Sato S."/>
            <person name="Yamada T."/>
            <person name="Mori H."/>
            <person name="Tajima N."/>
            <person name="Moriyama T."/>
            <person name="Ikeuchi M."/>
            <person name="Watanabe M."/>
            <person name="Wada H."/>
            <person name="Kobayashi K."/>
            <person name="Saito M."/>
            <person name="Masuda T."/>
            <person name="Sasaki-Sekimoto Y."/>
            <person name="Mashiguchi K."/>
            <person name="Awai K."/>
            <person name="Shimojima M."/>
            <person name="Masuda S."/>
            <person name="Iwai M."/>
            <person name="Nobusawa T."/>
            <person name="Narise T."/>
            <person name="Kondo S."/>
            <person name="Saito H."/>
            <person name="Sato R."/>
            <person name="Murakawa M."/>
            <person name="Ihara Y."/>
            <person name="Oshima-Yamada Y."/>
            <person name="Ohtaka K."/>
            <person name="Satoh M."/>
            <person name="Sonobe K."/>
            <person name="Ishii M."/>
            <person name="Ohtani R."/>
            <person name="Kanamori-Sato M."/>
            <person name="Honoki R."/>
            <person name="Miyazaki D."/>
            <person name="Mochizuki H."/>
            <person name="Umetsu J."/>
            <person name="Higashi K."/>
            <person name="Shibata D."/>
            <person name="Kamiya Y."/>
            <person name="Sato N."/>
            <person name="Nakamura Y."/>
            <person name="Tabata S."/>
            <person name="Ida S."/>
            <person name="Kurokawa K."/>
            <person name="Ohta H."/>
        </authorList>
    </citation>
    <scope>NUCLEOTIDE SEQUENCE [LARGE SCALE GENOMIC DNA]</scope>
    <source>
        <strain evidence="2 3">NIES-2285</strain>
    </source>
</reference>
<dbReference type="EMBL" id="DF238140">
    <property type="protein sequence ID" value="GAQ92900.1"/>
    <property type="molecule type" value="Genomic_DNA"/>
</dbReference>
<protein>
    <submittedName>
        <fullName evidence="2">Uncharacterized protein</fullName>
    </submittedName>
</protein>
<organism evidence="2 3">
    <name type="scientific">Klebsormidium nitens</name>
    <name type="common">Green alga</name>
    <name type="synonym">Ulothrix nitens</name>
    <dbReference type="NCBI Taxonomy" id="105231"/>
    <lineage>
        <taxon>Eukaryota</taxon>
        <taxon>Viridiplantae</taxon>
        <taxon>Streptophyta</taxon>
        <taxon>Klebsormidiophyceae</taxon>
        <taxon>Klebsormidiales</taxon>
        <taxon>Klebsormidiaceae</taxon>
        <taxon>Klebsormidium</taxon>
    </lineage>
</organism>
<evidence type="ECO:0000313" key="2">
    <source>
        <dbReference type="EMBL" id="GAQ92900.1"/>
    </source>
</evidence>
<dbReference type="AlphaFoldDB" id="A0A1Y1IPW0"/>
<proteinExistence type="predicted"/>
<sequence length="180" mass="19860">MLRALGAGARISFEGGIARFEMGSVVRMEAVQRGELWEIATVKKTRAFLAVKWPVKTERRLGKVAPKPEVRVEKKQAEVRPVKVIVVDLESDDESDDGVRESQRVDVSVGETESPTRKTEKHGATEAVGATAAEGVGARMKRKLNKVESEKMMSPETGNKLYPERARAAPKKLWESFGPS</sequence>
<evidence type="ECO:0000313" key="3">
    <source>
        <dbReference type="Proteomes" id="UP000054558"/>
    </source>
</evidence>
<feature type="region of interest" description="Disordered" evidence="1">
    <location>
        <begin position="90"/>
        <end position="180"/>
    </location>
</feature>
<feature type="compositionally biased region" description="Basic and acidic residues" evidence="1">
    <location>
        <begin position="114"/>
        <end position="124"/>
    </location>
</feature>